<feature type="region of interest" description="Disordered" evidence="1">
    <location>
        <begin position="133"/>
        <end position="213"/>
    </location>
</feature>
<dbReference type="InterPro" id="IPR037521">
    <property type="entry name" value="FLCN/SMCR8_DENN"/>
</dbReference>
<dbReference type="RefSeq" id="XP_033600667.1">
    <property type="nucleotide sequence ID" value="XM_033745518.1"/>
</dbReference>
<protein>
    <recommendedName>
        <fullName evidence="2">UDENN FLCN/SMCR8-type domain-containing protein</fullName>
    </recommendedName>
</protein>
<dbReference type="PANTHER" id="PTHR31441:SF2">
    <property type="entry name" value="FOLLICULIN"/>
    <property type="match status" value="1"/>
</dbReference>
<proteinExistence type="predicted"/>
<evidence type="ECO:0000259" key="2">
    <source>
        <dbReference type="PROSITE" id="PS51834"/>
    </source>
</evidence>
<dbReference type="PANTHER" id="PTHR31441">
    <property type="entry name" value="FOLLICULIN FAMILY MEMBER"/>
    <property type="match status" value="1"/>
</dbReference>
<organism evidence="3 4">
    <name type="scientific">Pseudovirgaria hyperparasitica</name>
    <dbReference type="NCBI Taxonomy" id="470096"/>
    <lineage>
        <taxon>Eukaryota</taxon>
        <taxon>Fungi</taxon>
        <taxon>Dikarya</taxon>
        <taxon>Ascomycota</taxon>
        <taxon>Pezizomycotina</taxon>
        <taxon>Dothideomycetes</taxon>
        <taxon>Dothideomycetes incertae sedis</taxon>
        <taxon>Acrospermales</taxon>
        <taxon>Acrospermaceae</taxon>
        <taxon>Pseudovirgaria</taxon>
    </lineage>
</organism>
<feature type="compositionally biased region" description="Polar residues" evidence="1">
    <location>
        <begin position="372"/>
        <end position="388"/>
    </location>
</feature>
<feature type="region of interest" description="Disordered" evidence="1">
    <location>
        <begin position="330"/>
        <end position="410"/>
    </location>
</feature>
<feature type="compositionally biased region" description="Acidic residues" evidence="1">
    <location>
        <begin position="169"/>
        <end position="184"/>
    </location>
</feature>
<feature type="region of interest" description="Disordered" evidence="1">
    <location>
        <begin position="41"/>
        <end position="90"/>
    </location>
</feature>
<evidence type="ECO:0000313" key="3">
    <source>
        <dbReference type="EMBL" id="KAF2758216.1"/>
    </source>
</evidence>
<dbReference type="Pfam" id="PF11704">
    <property type="entry name" value="Folliculin"/>
    <property type="match status" value="1"/>
</dbReference>
<feature type="compositionally biased region" description="Polar residues" evidence="1">
    <location>
        <begin position="50"/>
        <end position="64"/>
    </location>
</feature>
<dbReference type="GO" id="GO:1904263">
    <property type="term" value="P:positive regulation of TORC1 signaling"/>
    <property type="evidence" value="ECO:0007669"/>
    <property type="project" value="TreeGrafter"/>
</dbReference>
<dbReference type="GeneID" id="54486572"/>
<evidence type="ECO:0000256" key="1">
    <source>
        <dbReference type="SAM" id="MobiDB-lite"/>
    </source>
</evidence>
<dbReference type="EMBL" id="ML996572">
    <property type="protein sequence ID" value="KAF2758216.1"/>
    <property type="molecule type" value="Genomic_DNA"/>
</dbReference>
<dbReference type="InterPro" id="IPR037520">
    <property type="entry name" value="Folliculin/SMCR8_longin"/>
</dbReference>
<sequence length="475" mass="50827">MDFILSLAHFCEICGPTSTICTQIVPGNCATCHPCLTPPSEEPSQSSYSTNPTWTDTSASSPTTRLAHRMSGVASPFESPPLSPRTPSSSFNNPYFPATIDGFAVTRFTENLGSDGDGCDNCDFLVPEHVRARLPEGAPGSPTKDGRGRNGSPVLRSCQSVLARGPSPDSDEDDDDDDDDDDDEQSKSYLSNSSSSPSSVTSSTPTSPLSLPRNTHAHKLIYMSTRQPISPSAYSLLRRSYVRTFSCEALPKNSRSGPLFFGDCSSGYTIAYVFRLPDPRARGRLRTYALIALGGRDSRRVSSALVKVLEHFESIANQIITMADRVLERDSPVSRPTTAIQQPPPTSPLLSNSSSSSSSSSTSSASLMPAVPQQTPESGNRVSNTGSKTAPIDPYPAFASPPPHADSARRFTPASSFLSAKKVDPDGYPRVSREVMRAKGLADIVGNQNFFVELHAKFTVLLSSLINDFGTGVAA</sequence>
<keyword evidence="4" id="KW-1185">Reference proteome</keyword>
<dbReference type="GO" id="GO:0005096">
    <property type="term" value="F:GTPase activator activity"/>
    <property type="evidence" value="ECO:0007669"/>
    <property type="project" value="InterPro"/>
</dbReference>
<dbReference type="AlphaFoldDB" id="A0A6A6W8J8"/>
<dbReference type="OrthoDB" id="5599713at2759"/>
<gene>
    <name evidence="3" type="ORF">EJ05DRAFT_486266</name>
</gene>
<dbReference type="InterPro" id="IPR021713">
    <property type="entry name" value="Folliculin"/>
</dbReference>
<accession>A0A6A6W8J8</accession>
<feature type="compositionally biased region" description="Low complexity" evidence="1">
    <location>
        <begin position="187"/>
        <end position="211"/>
    </location>
</feature>
<reference evidence="3" key="1">
    <citation type="journal article" date="2020" name="Stud. Mycol.">
        <title>101 Dothideomycetes genomes: a test case for predicting lifestyles and emergence of pathogens.</title>
        <authorList>
            <person name="Haridas S."/>
            <person name="Albert R."/>
            <person name="Binder M."/>
            <person name="Bloem J."/>
            <person name="Labutti K."/>
            <person name="Salamov A."/>
            <person name="Andreopoulos B."/>
            <person name="Baker S."/>
            <person name="Barry K."/>
            <person name="Bills G."/>
            <person name="Bluhm B."/>
            <person name="Cannon C."/>
            <person name="Castanera R."/>
            <person name="Culley D."/>
            <person name="Daum C."/>
            <person name="Ezra D."/>
            <person name="Gonzalez J."/>
            <person name="Henrissat B."/>
            <person name="Kuo A."/>
            <person name="Liang C."/>
            <person name="Lipzen A."/>
            <person name="Lutzoni F."/>
            <person name="Magnuson J."/>
            <person name="Mondo S."/>
            <person name="Nolan M."/>
            <person name="Ohm R."/>
            <person name="Pangilinan J."/>
            <person name="Park H.-J."/>
            <person name="Ramirez L."/>
            <person name="Alfaro M."/>
            <person name="Sun H."/>
            <person name="Tritt A."/>
            <person name="Yoshinaga Y."/>
            <person name="Zwiers L.-H."/>
            <person name="Turgeon B."/>
            <person name="Goodwin S."/>
            <person name="Spatafora J."/>
            <person name="Crous P."/>
            <person name="Grigoriev I."/>
        </authorList>
    </citation>
    <scope>NUCLEOTIDE SEQUENCE</scope>
    <source>
        <strain evidence="3">CBS 121739</strain>
    </source>
</reference>
<feature type="compositionally biased region" description="Low complexity" evidence="1">
    <location>
        <begin position="348"/>
        <end position="367"/>
    </location>
</feature>
<dbReference type="Proteomes" id="UP000799437">
    <property type="component" value="Unassembled WGS sequence"/>
</dbReference>
<feature type="domain" description="UDENN FLCN/SMCR8-type" evidence="2">
    <location>
        <begin position="204"/>
        <end position="475"/>
    </location>
</feature>
<evidence type="ECO:0000313" key="4">
    <source>
        <dbReference type="Proteomes" id="UP000799437"/>
    </source>
</evidence>
<dbReference type="PROSITE" id="PS51834">
    <property type="entry name" value="DENN_FLCN_SMCR8"/>
    <property type="match status" value="1"/>
</dbReference>
<dbReference type="GO" id="GO:0005829">
    <property type="term" value="C:cytosol"/>
    <property type="evidence" value="ECO:0007669"/>
    <property type="project" value="TreeGrafter"/>
</dbReference>
<name>A0A6A6W8J8_9PEZI</name>